<dbReference type="Pfam" id="PF00884">
    <property type="entry name" value="Sulfatase"/>
    <property type="match status" value="1"/>
</dbReference>
<dbReference type="EMBL" id="CP036279">
    <property type="protein sequence ID" value="QDU63138.1"/>
    <property type="molecule type" value="Genomic_DNA"/>
</dbReference>
<name>A0A518B836_9BACT</name>
<evidence type="ECO:0000256" key="7">
    <source>
        <dbReference type="ARBA" id="ARBA00023180"/>
    </source>
</evidence>
<feature type="compositionally biased region" description="Basic and acidic residues" evidence="8">
    <location>
        <begin position="407"/>
        <end position="424"/>
    </location>
</feature>
<keyword evidence="4" id="KW-0732">Signal</keyword>
<dbReference type="AlphaFoldDB" id="A0A518B836"/>
<dbReference type="InterPro" id="IPR050738">
    <property type="entry name" value="Sulfatase"/>
</dbReference>
<dbReference type="KEGG" id="knv:Pan216_40130"/>
<evidence type="ECO:0000256" key="3">
    <source>
        <dbReference type="ARBA" id="ARBA00022723"/>
    </source>
</evidence>
<comment type="cofactor">
    <cofactor evidence="1">
        <name>Ca(2+)</name>
        <dbReference type="ChEBI" id="CHEBI:29108"/>
    </cofactor>
</comment>
<evidence type="ECO:0000256" key="6">
    <source>
        <dbReference type="ARBA" id="ARBA00022837"/>
    </source>
</evidence>
<dbReference type="PANTHER" id="PTHR42693">
    <property type="entry name" value="ARYLSULFATASE FAMILY MEMBER"/>
    <property type="match status" value="1"/>
</dbReference>
<keyword evidence="6" id="KW-0106">Calcium</keyword>
<dbReference type="PROSITE" id="PS00523">
    <property type="entry name" value="SULFATASE_1"/>
    <property type="match status" value="1"/>
</dbReference>
<dbReference type="InterPro" id="IPR017850">
    <property type="entry name" value="Alkaline_phosphatase_core_sf"/>
</dbReference>
<organism evidence="10 11">
    <name type="scientific">Kolteria novifilia</name>
    <dbReference type="NCBI Taxonomy" id="2527975"/>
    <lineage>
        <taxon>Bacteria</taxon>
        <taxon>Pseudomonadati</taxon>
        <taxon>Planctomycetota</taxon>
        <taxon>Planctomycetia</taxon>
        <taxon>Kolteriales</taxon>
        <taxon>Kolteriaceae</taxon>
        <taxon>Kolteria</taxon>
    </lineage>
</organism>
<dbReference type="PROSITE" id="PS00149">
    <property type="entry name" value="SULFATASE_2"/>
    <property type="match status" value="1"/>
</dbReference>
<evidence type="ECO:0000256" key="1">
    <source>
        <dbReference type="ARBA" id="ARBA00001913"/>
    </source>
</evidence>
<dbReference type="SUPFAM" id="SSF53649">
    <property type="entry name" value="Alkaline phosphatase-like"/>
    <property type="match status" value="1"/>
</dbReference>
<keyword evidence="5 10" id="KW-0378">Hydrolase</keyword>
<evidence type="ECO:0000256" key="5">
    <source>
        <dbReference type="ARBA" id="ARBA00022801"/>
    </source>
</evidence>
<evidence type="ECO:0000313" key="11">
    <source>
        <dbReference type="Proteomes" id="UP000317093"/>
    </source>
</evidence>
<dbReference type="Gene3D" id="3.40.720.10">
    <property type="entry name" value="Alkaline Phosphatase, subunit A"/>
    <property type="match status" value="1"/>
</dbReference>
<feature type="region of interest" description="Disordered" evidence="8">
    <location>
        <begin position="407"/>
        <end position="461"/>
    </location>
</feature>
<feature type="domain" description="Sulfatase N-terminal" evidence="9">
    <location>
        <begin position="33"/>
        <end position="341"/>
    </location>
</feature>
<dbReference type="InterPro" id="IPR024607">
    <property type="entry name" value="Sulfatase_CS"/>
</dbReference>
<dbReference type="Gene3D" id="3.30.1120.10">
    <property type="match status" value="1"/>
</dbReference>
<dbReference type="EC" id="3.1.6.1" evidence="10"/>
<proteinExistence type="inferred from homology"/>
<comment type="similarity">
    <text evidence="2">Belongs to the sulfatase family.</text>
</comment>
<dbReference type="PANTHER" id="PTHR42693:SF11">
    <property type="entry name" value="ARYLSULFATASE A"/>
    <property type="match status" value="1"/>
</dbReference>
<evidence type="ECO:0000259" key="9">
    <source>
        <dbReference type="Pfam" id="PF00884"/>
    </source>
</evidence>
<keyword evidence="7" id="KW-0325">Glycoprotein</keyword>
<accession>A0A518B836</accession>
<sequence length="461" mass="51439">MGDSIISHVMLALLATTVMQQQTDNSATNQDEPNVVIIFTDDLGYGDLGCYGHPTIATPNLDQMAAQGMKFTDFYSACSVCTPSRAALMTGRLPIRNGMWGNRRVLFPNSPGGLQQSEVTIARALKQVGYETLCVGKWHLGHHPEYLPTSHGFDQYFGIPYSNDMEVEKRGDPPLPLMENETVLEAPVDQTTLTKRYTEKVVSYIKEKKDDSFFIYYAQTFPHVPLYASKDFKGKSRRGLYGDVVEEIDWSVGKILDTLRQEGLAEKTLVFFTSDNGPWLIKMLEGGSAGLLREGKGCTYEGGMRVPALAWWPGTVKAGSVNHELASTLDLLPTVAELTGAKLPQDRSYDGFSMVPMLEGTGPSKRDHMFFYRRNELYAVRLGDHKAHYITQGAYGKTARKLERHDPPQLYHLGHDPSEQHDISAKNPEILSRIDQLVKDHQASLDPPPSQLDRKAEKPKS</sequence>
<dbReference type="InterPro" id="IPR000917">
    <property type="entry name" value="Sulfatase_N"/>
</dbReference>
<reference evidence="10 11" key="1">
    <citation type="submission" date="2019-02" db="EMBL/GenBank/DDBJ databases">
        <title>Deep-cultivation of Planctomycetes and their phenomic and genomic characterization uncovers novel biology.</title>
        <authorList>
            <person name="Wiegand S."/>
            <person name="Jogler M."/>
            <person name="Boedeker C."/>
            <person name="Pinto D."/>
            <person name="Vollmers J."/>
            <person name="Rivas-Marin E."/>
            <person name="Kohn T."/>
            <person name="Peeters S.H."/>
            <person name="Heuer A."/>
            <person name="Rast P."/>
            <person name="Oberbeckmann S."/>
            <person name="Bunk B."/>
            <person name="Jeske O."/>
            <person name="Meyerdierks A."/>
            <person name="Storesund J.E."/>
            <person name="Kallscheuer N."/>
            <person name="Luecker S."/>
            <person name="Lage O.M."/>
            <person name="Pohl T."/>
            <person name="Merkel B.J."/>
            <person name="Hornburger P."/>
            <person name="Mueller R.-W."/>
            <person name="Bruemmer F."/>
            <person name="Labrenz M."/>
            <person name="Spormann A.M."/>
            <person name="Op den Camp H."/>
            <person name="Overmann J."/>
            <person name="Amann R."/>
            <person name="Jetten M.S.M."/>
            <person name="Mascher T."/>
            <person name="Medema M.H."/>
            <person name="Devos D.P."/>
            <person name="Kaster A.-K."/>
            <person name="Ovreas L."/>
            <person name="Rohde M."/>
            <person name="Galperin M.Y."/>
            <person name="Jogler C."/>
        </authorList>
    </citation>
    <scope>NUCLEOTIDE SEQUENCE [LARGE SCALE GENOMIC DNA]</scope>
    <source>
        <strain evidence="10 11">Pan216</strain>
    </source>
</reference>
<evidence type="ECO:0000256" key="2">
    <source>
        <dbReference type="ARBA" id="ARBA00008779"/>
    </source>
</evidence>
<dbReference type="Proteomes" id="UP000317093">
    <property type="component" value="Chromosome"/>
</dbReference>
<keyword evidence="11" id="KW-1185">Reference proteome</keyword>
<gene>
    <name evidence="10" type="primary">atsA_37</name>
    <name evidence="10" type="ORF">Pan216_40130</name>
</gene>
<feature type="compositionally biased region" description="Basic and acidic residues" evidence="8">
    <location>
        <begin position="452"/>
        <end position="461"/>
    </location>
</feature>
<keyword evidence="3" id="KW-0479">Metal-binding</keyword>
<evidence type="ECO:0000256" key="4">
    <source>
        <dbReference type="ARBA" id="ARBA00022729"/>
    </source>
</evidence>
<evidence type="ECO:0000313" key="10">
    <source>
        <dbReference type="EMBL" id="QDU63138.1"/>
    </source>
</evidence>
<dbReference type="RefSeq" id="WP_419192726.1">
    <property type="nucleotide sequence ID" value="NZ_CP036279.1"/>
</dbReference>
<dbReference type="GO" id="GO:0046872">
    <property type="term" value="F:metal ion binding"/>
    <property type="evidence" value="ECO:0007669"/>
    <property type="project" value="UniProtKB-KW"/>
</dbReference>
<dbReference type="FunFam" id="3.40.720.10:FF:000023">
    <property type="entry name" value="Arylsulfatase A"/>
    <property type="match status" value="1"/>
</dbReference>
<protein>
    <submittedName>
        <fullName evidence="10">Arylsulfatase</fullName>
        <ecNumber evidence="10">3.1.6.1</ecNumber>
    </submittedName>
</protein>
<dbReference type="GO" id="GO:0004065">
    <property type="term" value="F:arylsulfatase activity"/>
    <property type="evidence" value="ECO:0007669"/>
    <property type="project" value="UniProtKB-EC"/>
</dbReference>
<dbReference type="CDD" id="cd16026">
    <property type="entry name" value="GALNS_like"/>
    <property type="match status" value="1"/>
</dbReference>
<evidence type="ECO:0000256" key="8">
    <source>
        <dbReference type="SAM" id="MobiDB-lite"/>
    </source>
</evidence>
<dbReference type="Pfam" id="PF14707">
    <property type="entry name" value="Sulfatase_C"/>
    <property type="match status" value="1"/>
</dbReference>